<keyword evidence="2" id="KW-1185">Reference proteome</keyword>
<dbReference type="AlphaFoldDB" id="A0A067GAY5"/>
<proteinExistence type="predicted"/>
<organism evidence="1 2">
    <name type="scientific">Citrus sinensis</name>
    <name type="common">Sweet orange</name>
    <name type="synonym">Citrus aurantium var. sinensis</name>
    <dbReference type="NCBI Taxonomy" id="2711"/>
    <lineage>
        <taxon>Eukaryota</taxon>
        <taxon>Viridiplantae</taxon>
        <taxon>Streptophyta</taxon>
        <taxon>Embryophyta</taxon>
        <taxon>Tracheophyta</taxon>
        <taxon>Spermatophyta</taxon>
        <taxon>Magnoliopsida</taxon>
        <taxon>eudicotyledons</taxon>
        <taxon>Gunneridae</taxon>
        <taxon>Pentapetalae</taxon>
        <taxon>rosids</taxon>
        <taxon>malvids</taxon>
        <taxon>Sapindales</taxon>
        <taxon>Rutaceae</taxon>
        <taxon>Aurantioideae</taxon>
        <taxon>Citrus</taxon>
    </lineage>
</organism>
<dbReference type="PANTHER" id="PTHR36615">
    <property type="entry name" value="PROTEIN, PUTATIVE-RELATED"/>
    <property type="match status" value="1"/>
</dbReference>
<name>A0A067GAY5_CITSI</name>
<evidence type="ECO:0000313" key="1">
    <source>
        <dbReference type="EMBL" id="KDO75790.1"/>
    </source>
</evidence>
<sequence>MAATGTRNGTIINGGGCCKRYASGRLIPKRGQVTLGIVLGLANSFASIFSPSSNKRASSTRLSHRTYNN</sequence>
<gene>
    <name evidence="1" type="ORF">CISIN_1g035262mg</name>
</gene>
<dbReference type="PANTHER" id="PTHR36615:SF7">
    <property type="entry name" value="PROTEIN, PUTATIVE-RELATED"/>
    <property type="match status" value="1"/>
</dbReference>
<protein>
    <submittedName>
        <fullName evidence="1">Uncharacterized protein</fullName>
    </submittedName>
</protein>
<evidence type="ECO:0000313" key="2">
    <source>
        <dbReference type="Proteomes" id="UP000027120"/>
    </source>
</evidence>
<dbReference type="EMBL" id="KK784882">
    <property type="protein sequence ID" value="KDO75790.1"/>
    <property type="molecule type" value="Genomic_DNA"/>
</dbReference>
<accession>A0A067GAY5</accession>
<reference evidence="1 2" key="1">
    <citation type="submission" date="2014-04" db="EMBL/GenBank/DDBJ databases">
        <authorList>
            <consortium name="International Citrus Genome Consortium"/>
            <person name="Gmitter F."/>
            <person name="Chen C."/>
            <person name="Farmerie W."/>
            <person name="Harkins T."/>
            <person name="Desany B."/>
            <person name="Mohiuddin M."/>
            <person name="Kodira C."/>
            <person name="Borodovsky M."/>
            <person name="Lomsadze A."/>
            <person name="Burns P."/>
            <person name="Jenkins J."/>
            <person name="Prochnik S."/>
            <person name="Shu S."/>
            <person name="Chapman J."/>
            <person name="Pitluck S."/>
            <person name="Schmutz J."/>
            <person name="Rokhsar D."/>
        </authorList>
    </citation>
    <scope>NUCLEOTIDE SEQUENCE</scope>
</reference>
<dbReference type="Proteomes" id="UP000027120">
    <property type="component" value="Unassembled WGS sequence"/>
</dbReference>